<dbReference type="GO" id="GO:0070292">
    <property type="term" value="P:N-acylphosphatidylethanolamine metabolic process"/>
    <property type="evidence" value="ECO:0007669"/>
    <property type="project" value="TreeGrafter"/>
</dbReference>
<dbReference type="PANTHER" id="PTHR13943">
    <property type="entry name" value="HRAS-LIKE SUPPRESSOR - RELATED"/>
    <property type="match status" value="1"/>
</dbReference>
<evidence type="ECO:0000259" key="5">
    <source>
        <dbReference type="PROSITE" id="PS51934"/>
    </source>
</evidence>
<evidence type="ECO:0000313" key="6">
    <source>
        <dbReference type="EMBL" id="KAK3583605.1"/>
    </source>
</evidence>
<dbReference type="EMBL" id="JAEAOA010002306">
    <property type="protein sequence ID" value="KAK3583605.1"/>
    <property type="molecule type" value="Genomic_DNA"/>
</dbReference>
<dbReference type="GO" id="GO:0005737">
    <property type="term" value="C:cytoplasm"/>
    <property type="evidence" value="ECO:0007669"/>
    <property type="project" value="TreeGrafter"/>
</dbReference>
<organism evidence="6 7">
    <name type="scientific">Potamilus streckersoni</name>
    <dbReference type="NCBI Taxonomy" id="2493646"/>
    <lineage>
        <taxon>Eukaryota</taxon>
        <taxon>Metazoa</taxon>
        <taxon>Spiralia</taxon>
        <taxon>Lophotrochozoa</taxon>
        <taxon>Mollusca</taxon>
        <taxon>Bivalvia</taxon>
        <taxon>Autobranchia</taxon>
        <taxon>Heteroconchia</taxon>
        <taxon>Palaeoheterodonta</taxon>
        <taxon>Unionida</taxon>
        <taxon>Unionoidea</taxon>
        <taxon>Unionidae</taxon>
        <taxon>Ambleminae</taxon>
        <taxon>Lampsilini</taxon>
        <taxon>Potamilus</taxon>
    </lineage>
</organism>
<evidence type="ECO:0000256" key="3">
    <source>
        <dbReference type="ARBA" id="ARBA00022801"/>
    </source>
</evidence>
<reference evidence="6" key="3">
    <citation type="submission" date="2023-05" db="EMBL/GenBank/DDBJ databases">
        <authorList>
            <person name="Smith C.H."/>
        </authorList>
    </citation>
    <scope>NUCLEOTIDE SEQUENCE</scope>
    <source>
        <strain evidence="6">CHS0354</strain>
        <tissue evidence="6">Mantle</tissue>
    </source>
</reference>
<comment type="caution">
    <text evidence="6">The sequence shown here is derived from an EMBL/GenBank/DDBJ whole genome shotgun (WGS) entry which is preliminary data.</text>
</comment>
<dbReference type="InterPro" id="IPR051496">
    <property type="entry name" value="H-rev107_PLA/AT"/>
</dbReference>
<evidence type="ECO:0000256" key="2">
    <source>
        <dbReference type="ARBA" id="ARBA00022679"/>
    </source>
</evidence>
<feature type="domain" description="LRAT" evidence="5">
    <location>
        <begin position="22"/>
        <end position="127"/>
    </location>
</feature>
<reference evidence="6" key="1">
    <citation type="journal article" date="2021" name="Genome Biol. Evol.">
        <title>A High-Quality Reference Genome for a Parasitic Bivalve with Doubly Uniparental Inheritance (Bivalvia: Unionida).</title>
        <authorList>
            <person name="Smith C.H."/>
        </authorList>
    </citation>
    <scope>NUCLEOTIDE SEQUENCE</scope>
    <source>
        <strain evidence="6">CHS0354</strain>
    </source>
</reference>
<evidence type="ECO:0000313" key="7">
    <source>
        <dbReference type="Proteomes" id="UP001195483"/>
    </source>
</evidence>
<keyword evidence="7" id="KW-1185">Reference proteome</keyword>
<evidence type="ECO:0000256" key="1">
    <source>
        <dbReference type="ARBA" id="ARBA00007824"/>
    </source>
</evidence>
<dbReference type="AlphaFoldDB" id="A0AAE0VNX1"/>
<comment type="similarity">
    <text evidence="1">Belongs to the H-rev107 family.</text>
</comment>
<evidence type="ECO:0000256" key="4">
    <source>
        <dbReference type="ARBA" id="ARBA00023098"/>
    </source>
</evidence>
<dbReference type="GO" id="GO:0016410">
    <property type="term" value="F:N-acyltransferase activity"/>
    <property type="evidence" value="ECO:0007669"/>
    <property type="project" value="TreeGrafter"/>
</dbReference>
<protein>
    <recommendedName>
        <fullName evidence="5">LRAT domain-containing protein</fullName>
    </recommendedName>
</protein>
<dbReference type="PANTHER" id="PTHR13943:SF77">
    <property type="entry name" value="LRAT DOMAIN-CONTAINING PROTEIN"/>
    <property type="match status" value="1"/>
</dbReference>
<accession>A0AAE0VNX1</accession>
<gene>
    <name evidence="6" type="ORF">CHS0354_039427</name>
</gene>
<dbReference type="Pfam" id="PF04970">
    <property type="entry name" value="LRAT"/>
    <property type="match status" value="1"/>
</dbReference>
<dbReference type="PROSITE" id="PS51934">
    <property type="entry name" value="LRAT"/>
    <property type="match status" value="1"/>
</dbReference>
<proteinExistence type="inferred from homology"/>
<dbReference type="Proteomes" id="UP001195483">
    <property type="component" value="Unassembled WGS sequence"/>
</dbReference>
<dbReference type="GO" id="GO:0008970">
    <property type="term" value="F:phospholipase A1 activity"/>
    <property type="evidence" value="ECO:0007669"/>
    <property type="project" value="TreeGrafter"/>
</dbReference>
<name>A0AAE0VNX1_9BIVA</name>
<reference evidence="6" key="2">
    <citation type="journal article" date="2021" name="Genome Biol. Evol.">
        <title>Developing a high-quality reference genome for a parasitic bivalve with doubly uniparental inheritance (Bivalvia: Unionida).</title>
        <authorList>
            <person name="Smith C.H."/>
        </authorList>
    </citation>
    <scope>NUCLEOTIDE SEQUENCE</scope>
    <source>
        <strain evidence="6">CHS0354</strain>
        <tissue evidence="6">Mantle</tissue>
    </source>
</reference>
<keyword evidence="3" id="KW-0378">Hydrolase</keyword>
<sequence length="130" mass="14930">MDPASVRRYNQNVLNSLEEGDLVEFPRCIYSHWAVYIGNEEVVHLAGDPNARSKVNANLSHVLAICGKESTKAIVKRDNFFDVAADSKEKRNNAKDFKVRNFKKRRSRDCNKTDWILCSYSKQYSNTPSE</sequence>
<keyword evidence="4" id="KW-0443">Lipid metabolism</keyword>
<dbReference type="GO" id="GO:0004623">
    <property type="term" value="F:phospholipase A2 activity"/>
    <property type="evidence" value="ECO:0007669"/>
    <property type="project" value="TreeGrafter"/>
</dbReference>
<keyword evidence="2" id="KW-0808">Transferase</keyword>
<dbReference type="Gene3D" id="3.90.1720.10">
    <property type="entry name" value="endopeptidase domain like (from Nostoc punctiforme)"/>
    <property type="match status" value="1"/>
</dbReference>
<dbReference type="InterPro" id="IPR007053">
    <property type="entry name" value="LRAT_dom"/>
</dbReference>